<organism evidence="1 2">
    <name type="scientific">Gramella jeungdoensis</name>
    <dbReference type="NCBI Taxonomy" id="708091"/>
    <lineage>
        <taxon>Bacteria</taxon>
        <taxon>Pseudomonadati</taxon>
        <taxon>Bacteroidota</taxon>
        <taxon>Flavobacteriia</taxon>
        <taxon>Flavobacteriales</taxon>
        <taxon>Flavobacteriaceae</taxon>
        <taxon>Christiangramia</taxon>
    </lineage>
</organism>
<dbReference type="PROSITE" id="PS51257">
    <property type="entry name" value="PROKAR_LIPOPROTEIN"/>
    <property type="match status" value="1"/>
</dbReference>
<sequence>MRKLLLLFTFTAFVFTSCNLQKTSNDITSNKMRTIKERVVVVKTDSTGSIVSAGRYDDWYHVNTRLTERMFYDVTMEIPRQREKTNIITANLLDFTPGDFVQRDIMARYEMAYHQVKDRK</sequence>
<keyword evidence="2" id="KW-1185">Reference proteome</keyword>
<evidence type="ECO:0000313" key="1">
    <source>
        <dbReference type="EMBL" id="MCM8568921.1"/>
    </source>
</evidence>
<accession>A0ABT0YZL7</accession>
<dbReference type="Proteomes" id="UP001155077">
    <property type="component" value="Unassembled WGS sequence"/>
</dbReference>
<gene>
    <name evidence="1" type="ORF">NE848_06000</name>
</gene>
<comment type="caution">
    <text evidence="1">The sequence shown here is derived from an EMBL/GenBank/DDBJ whole genome shotgun (WGS) entry which is preliminary data.</text>
</comment>
<evidence type="ECO:0008006" key="3">
    <source>
        <dbReference type="Google" id="ProtNLM"/>
    </source>
</evidence>
<dbReference type="EMBL" id="JAMSCK010000002">
    <property type="protein sequence ID" value="MCM8568921.1"/>
    <property type="molecule type" value="Genomic_DNA"/>
</dbReference>
<evidence type="ECO:0000313" key="2">
    <source>
        <dbReference type="Proteomes" id="UP001155077"/>
    </source>
</evidence>
<protein>
    <recommendedName>
        <fullName evidence="3">Lipoprotein</fullName>
    </recommendedName>
</protein>
<reference evidence="1" key="1">
    <citation type="submission" date="2022-06" db="EMBL/GenBank/DDBJ databases">
        <title>Gramella sediminis sp. nov., isolated from deep-sea sediment of the Indian Ocean.</title>
        <authorList>
            <person name="Yang L."/>
        </authorList>
    </citation>
    <scope>NUCLEOTIDE SEQUENCE</scope>
    <source>
        <strain evidence="1">HMD3159</strain>
    </source>
</reference>
<dbReference type="RefSeq" id="WP_252111448.1">
    <property type="nucleotide sequence ID" value="NZ_JAMSCK010000002.1"/>
</dbReference>
<proteinExistence type="predicted"/>
<name>A0ABT0YZL7_9FLAO</name>